<dbReference type="EMBL" id="VSSQ01012395">
    <property type="protein sequence ID" value="MPM49140.1"/>
    <property type="molecule type" value="Genomic_DNA"/>
</dbReference>
<comment type="caution">
    <text evidence="1">The sequence shown here is derived from an EMBL/GenBank/DDBJ whole genome shotgun (WGS) entry which is preliminary data.</text>
</comment>
<protein>
    <submittedName>
        <fullName evidence="1">Uncharacterized protein</fullName>
    </submittedName>
</protein>
<reference evidence="1" key="1">
    <citation type="submission" date="2019-08" db="EMBL/GenBank/DDBJ databases">
        <authorList>
            <person name="Kucharzyk K."/>
            <person name="Murdoch R.W."/>
            <person name="Higgins S."/>
            <person name="Loffler F."/>
        </authorList>
    </citation>
    <scope>NUCLEOTIDE SEQUENCE</scope>
</reference>
<proteinExistence type="predicted"/>
<organism evidence="1">
    <name type="scientific">bioreactor metagenome</name>
    <dbReference type="NCBI Taxonomy" id="1076179"/>
    <lineage>
        <taxon>unclassified sequences</taxon>
        <taxon>metagenomes</taxon>
        <taxon>ecological metagenomes</taxon>
    </lineage>
</organism>
<dbReference type="AlphaFoldDB" id="A0A645A7J3"/>
<sequence>MIFMLSVLIPFASLIARLSPVARIASPVSVLKKNTSRKTISKAIHKPTIKTAVVFETPNDSTHSKIVGCPSNEILGAPITREVTEYKPVMVMIPASNAGIFSLV</sequence>
<evidence type="ECO:0000313" key="1">
    <source>
        <dbReference type="EMBL" id="MPM49140.1"/>
    </source>
</evidence>
<name>A0A645A7J3_9ZZZZ</name>
<gene>
    <name evidence="1" type="ORF">SDC9_95868</name>
</gene>
<accession>A0A645A7J3</accession>